<dbReference type="Proteomes" id="UP000036367">
    <property type="component" value="Unassembled WGS sequence"/>
</dbReference>
<dbReference type="EMBL" id="LECT01000017">
    <property type="protein sequence ID" value="KLU05551.1"/>
    <property type="molecule type" value="Genomic_DNA"/>
</dbReference>
<keyword evidence="2" id="KW-1185">Reference proteome</keyword>
<dbReference type="PATRIC" id="fig|595434.4.peg.2086"/>
<accession>A0A0J1BG96</accession>
<proteinExistence type="predicted"/>
<organism evidence="1 2">
    <name type="scientific">Rhodopirellula islandica</name>
    <dbReference type="NCBI Taxonomy" id="595434"/>
    <lineage>
        <taxon>Bacteria</taxon>
        <taxon>Pseudomonadati</taxon>
        <taxon>Planctomycetota</taxon>
        <taxon>Planctomycetia</taxon>
        <taxon>Pirellulales</taxon>
        <taxon>Pirellulaceae</taxon>
        <taxon>Rhodopirellula</taxon>
    </lineage>
</organism>
<evidence type="ECO:0000313" key="2">
    <source>
        <dbReference type="Proteomes" id="UP000036367"/>
    </source>
</evidence>
<reference evidence="1" key="1">
    <citation type="submission" date="2015-05" db="EMBL/GenBank/DDBJ databases">
        <title>Permanent draft genome of Rhodopirellula islandicus K833.</title>
        <authorList>
            <person name="Kizina J."/>
            <person name="Richter M."/>
            <person name="Glockner F.O."/>
            <person name="Harder J."/>
        </authorList>
    </citation>
    <scope>NUCLEOTIDE SEQUENCE [LARGE SCALE GENOMIC DNA]</scope>
    <source>
        <strain evidence="1">K833</strain>
    </source>
</reference>
<sequence length="91" mass="10695">MRNPLLGGVDQLHHRWAWGELEWQRFSLNWTKQVGQSRWGFELFWQALLLPRTTGANAQTALMILAEHSCRPAYESSRERCRDAERLEVTV</sequence>
<dbReference type="RefSeq" id="WP_047813918.1">
    <property type="nucleotide sequence ID" value="NZ_LECT01000017.1"/>
</dbReference>
<dbReference type="AlphaFoldDB" id="A0A0J1BG96"/>
<protein>
    <submittedName>
        <fullName evidence="1">Uncharacterized protein</fullName>
    </submittedName>
</protein>
<gene>
    <name evidence="1" type="ORF">RISK_002183</name>
</gene>
<evidence type="ECO:0000313" key="1">
    <source>
        <dbReference type="EMBL" id="KLU05551.1"/>
    </source>
</evidence>
<comment type="caution">
    <text evidence="1">The sequence shown here is derived from an EMBL/GenBank/DDBJ whole genome shotgun (WGS) entry which is preliminary data.</text>
</comment>
<name>A0A0J1BG96_RHOIS</name>